<gene>
    <name evidence="3" type="ORF">D5F53_06095</name>
</gene>
<dbReference type="InterPro" id="IPR002105">
    <property type="entry name" value="Dockerin_1_rpt"/>
</dbReference>
<dbReference type="InterPro" id="IPR002372">
    <property type="entry name" value="PQQ_rpt_dom"/>
</dbReference>
<evidence type="ECO:0000256" key="1">
    <source>
        <dbReference type="SAM" id="SignalP"/>
    </source>
</evidence>
<dbReference type="InterPro" id="IPR015943">
    <property type="entry name" value="WD40/YVTN_repeat-like_dom_sf"/>
</dbReference>
<dbReference type="PROSITE" id="PS50222">
    <property type="entry name" value="EF_HAND_2"/>
    <property type="match status" value="1"/>
</dbReference>
<proteinExistence type="predicted"/>
<dbReference type="Gene3D" id="1.10.1330.10">
    <property type="entry name" value="Dockerin domain"/>
    <property type="match status" value="1"/>
</dbReference>
<keyword evidence="1" id="KW-0732">Signal</keyword>
<reference evidence="3 4" key="1">
    <citation type="submission" date="2018-09" db="EMBL/GenBank/DDBJ databases">
        <title>Genome Sequence of Paenibacillus lautus Strain E7593-69, Azo Dye-Degrading Bacteria, Isolated from Commercial Tattoo Inks.</title>
        <authorList>
            <person name="Nho S.W."/>
            <person name="Kim S.-J."/>
            <person name="Kweon O."/>
            <person name="Cerniglia C.E."/>
        </authorList>
    </citation>
    <scope>NUCLEOTIDE SEQUENCE [LARGE SCALE GENOMIC DNA]</scope>
    <source>
        <strain evidence="3 4">E7593-69</strain>
    </source>
</reference>
<accession>A0A385TK98</accession>
<dbReference type="InterPro" id="IPR036439">
    <property type="entry name" value="Dockerin_dom_sf"/>
</dbReference>
<protein>
    <recommendedName>
        <fullName evidence="2">EF-hand domain-containing protein</fullName>
    </recommendedName>
</protein>
<dbReference type="KEGG" id="plw:D5F53_06095"/>
<feature type="domain" description="EF-hand" evidence="2">
    <location>
        <begin position="706"/>
        <end position="728"/>
    </location>
</feature>
<dbReference type="InterPro" id="IPR002048">
    <property type="entry name" value="EF_hand_dom"/>
</dbReference>
<dbReference type="AlphaFoldDB" id="A0A385TK98"/>
<dbReference type="Pfam" id="PF13360">
    <property type="entry name" value="PQQ_2"/>
    <property type="match status" value="1"/>
</dbReference>
<dbReference type="SUPFAM" id="SSF63446">
    <property type="entry name" value="Type I dockerin domain"/>
    <property type="match status" value="1"/>
</dbReference>
<feature type="chain" id="PRO_5039295786" description="EF-hand domain-containing protein" evidence="1">
    <location>
        <begin position="33"/>
        <end position="762"/>
    </location>
</feature>
<dbReference type="SUPFAM" id="SSF50998">
    <property type="entry name" value="Quinoprotein alcohol dehydrogenase-like"/>
    <property type="match status" value="1"/>
</dbReference>
<dbReference type="EMBL" id="CP032412">
    <property type="protein sequence ID" value="AYB42877.1"/>
    <property type="molecule type" value="Genomic_DNA"/>
</dbReference>
<dbReference type="SUPFAM" id="SSF75011">
    <property type="entry name" value="3-carboxy-cis,cis-mucoante lactonizing enzyme"/>
    <property type="match status" value="1"/>
</dbReference>
<dbReference type="PANTHER" id="PTHR47197">
    <property type="entry name" value="PROTEIN NIRF"/>
    <property type="match status" value="1"/>
</dbReference>
<evidence type="ECO:0000313" key="3">
    <source>
        <dbReference type="EMBL" id="AYB42877.1"/>
    </source>
</evidence>
<name>A0A385TK98_PAELA</name>
<sequence>MERKVRKLKRIQVKMGLMMMLSCACMTTILPAKPINAQAWQDAGQASAVRLEDKVYGEPERLAQPIRGISIYDGAVGEQDGRKVMFTTVKGSPAQFNVVDMATNKVIYTSILQGGGGDAWHHEVTPDGKYVYVTSHRTLWLYSTETKEINLVHDFVDEGPWSLVTDNDGNAYIGTYPGGKVFKYDLGQGTVTEDYGRMLGNQPQEYVRSIALDEEGGHIYAGTAHGQIIKLDLATGSKTNIAQPLMDQQETGFVYDMNVVDNRYIFARYSESKNMYVYDLQSSSWLDVVLSNVTGLHVTDSYENKVYFIADNALKYFNLATGEIGSTGMAYGSGLRGADWVQIDQHENPDLIGMNLVTIQFGGGIVYFNVTQNKMTATRPVVEGTPLNIHVIEKGSDNQLFMSTLGAGTGAVYDPDQNLVTSISLGQADSMVHHDNAMYMGVYPKAYVHKYDQTREPGNGNPSQFLQVDPEAHQDRLIEATSGGERIYFGSVSAYGVNGGAVTIIDPKAYAENKTGVKVIRNVVQDQSVVGLAYKDGIIFGSTNINNGLGSNPTAEEAKMFTIDALTGAKLEEWSPQIEGVDKPEFIGRLTVGPQDGLIWGAVNGTIFAMDPDSKEIVKSKQVYTGSFNYGAWSSVPLKWDADGILYALFGSRLIAIDPITLEYRDVTSAYSFTIGDDGYLYFSDGSDRTYLSRIHMGSKNTIPEDVDGNGFVDHQDVRMVARHIGEEPVGELLKLDVNRDGNINAEDVRRVAAKMNENRKQ</sequence>
<dbReference type="GO" id="GO:0005509">
    <property type="term" value="F:calcium ion binding"/>
    <property type="evidence" value="ECO:0007669"/>
    <property type="project" value="InterPro"/>
</dbReference>
<organism evidence="3 4">
    <name type="scientific">Paenibacillus lautus</name>
    <name type="common">Bacillus lautus</name>
    <dbReference type="NCBI Taxonomy" id="1401"/>
    <lineage>
        <taxon>Bacteria</taxon>
        <taxon>Bacillati</taxon>
        <taxon>Bacillota</taxon>
        <taxon>Bacilli</taxon>
        <taxon>Bacillales</taxon>
        <taxon>Paenibacillaceae</taxon>
        <taxon>Paenibacillus</taxon>
    </lineage>
</organism>
<dbReference type="Proteomes" id="UP000266552">
    <property type="component" value="Chromosome"/>
</dbReference>
<keyword evidence="4" id="KW-1185">Reference proteome</keyword>
<feature type="signal peptide" evidence="1">
    <location>
        <begin position="1"/>
        <end position="32"/>
    </location>
</feature>
<dbReference type="GO" id="GO:0004553">
    <property type="term" value="F:hydrolase activity, hydrolyzing O-glycosyl compounds"/>
    <property type="evidence" value="ECO:0007669"/>
    <property type="project" value="InterPro"/>
</dbReference>
<dbReference type="InterPro" id="IPR018391">
    <property type="entry name" value="PQQ_b-propeller_rpt"/>
</dbReference>
<dbReference type="InterPro" id="IPR018247">
    <property type="entry name" value="EF_Hand_1_Ca_BS"/>
</dbReference>
<dbReference type="InterPro" id="IPR011047">
    <property type="entry name" value="Quinoprotein_ADH-like_sf"/>
</dbReference>
<evidence type="ECO:0000313" key="4">
    <source>
        <dbReference type="Proteomes" id="UP000266552"/>
    </source>
</evidence>
<dbReference type="SMART" id="SM00564">
    <property type="entry name" value="PQQ"/>
    <property type="match status" value="4"/>
</dbReference>
<dbReference type="Pfam" id="PF00404">
    <property type="entry name" value="Dockerin_1"/>
    <property type="match status" value="1"/>
</dbReference>
<dbReference type="PANTHER" id="PTHR47197:SF3">
    <property type="entry name" value="DIHYDRO-HEME D1 DEHYDROGENASE"/>
    <property type="match status" value="1"/>
</dbReference>
<dbReference type="GO" id="GO:0000272">
    <property type="term" value="P:polysaccharide catabolic process"/>
    <property type="evidence" value="ECO:0007669"/>
    <property type="project" value="InterPro"/>
</dbReference>
<dbReference type="InterPro" id="IPR051200">
    <property type="entry name" value="Host-pathogen_enzymatic-act"/>
</dbReference>
<dbReference type="PROSITE" id="PS00018">
    <property type="entry name" value="EF_HAND_1"/>
    <property type="match status" value="2"/>
</dbReference>
<evidence type="ECO:0000259" key="2">
    <source>
        <dbReference type="PROSITE" id="PS50222"/>
    </source>
</evidence>
<dbReference type="PROSITE" id="PS51257">
    <property type="entry name" value="PROKAR_LIPOPROTEIN"/>
    <property type="match status" value="1"/>
</dbReference>
<dbReference type="Gene3D" id="2.130.10.10">
    <property type="entry name" value="YVTN repeat-like/Quinoprotein amine dehydrogenase"/>
    <property type="match status" value="2"/>
</dbReference>